<evidence type="ECO:0000256" key="7">
    <source>
        <dbReference type="ARBA" id="ARBA00022692"/>
    </source>
</evidence>
<evidence type="ECO:0000313" key="18">
    <source>
        <dbReference type="EMBL" id="OME70043.1"/>
    </source>
</evidence>
<dbReference type="Proteomes" id="UP000187425">
    <property type="component" value="Unassembled WGS sequence"/>
</dbReference>
<dbReference type="Pfam" id="PF00512">
    <property type="entry name" value="HisKA"/>
    <property type="match status" value="1"/>
</dbReference>
<feature type="domain" description="Histidine kinase" evidence="15">
    <location>
        <begin position="270"/>
        <end position="485"/>
    </location>
</feature>
<dbReference type="EC" id="2.7.13.3" evidence="3"/>
<sequence>MRVSLRWKFSLLLAGLLLFTVSVLSVLVLRSIRHNQRTGLEREMAEMTNRAELTVKMSYLSGEQVSLKAFMKYRGMDLSNRLGQSNGLHVRLYDETGVEIGNSLPLVPSPTMPDALQYALQGKVAYSDVQDVLYYFTPIMFEEQLIAVAEFQRPVGELHAFYRQTRTMFLLSGSTVLLASFLLGFLYVYRQSKAITLLKQTANNIEAGAYIDHAPLVRKDELGELSEGIYSMSREIESSMKKLETEKAKLSLVVDKLQVLEQQQKQFINNISHELKTPLTSITAYADLLELYPDDPLLFQQAMESIRKESSRLHKLVENALRLASLEKYEFEYQAEAVSLDIVLDELISLMKGKADKFGLTFQLHTVPATIWAERESLIHIFVNLLDNAIKYNLPGGSVNIRLYTEQNHAKVEIIDTGIGIPFESQERIFEPFYTANKARSKETKGSGLGLALVQQWLEKQRGIIQLKRSDSTGSVFEVQFPLYHHDSV</sequence>
<feature type="transmembrane region" description="Helical" evidence="14">
    <location>
        <begin position="168"/>
        <end position="189"/>
    </location>
</feature>
<evidence type="ECO:0000256" key="6">
    <source>
        <dbReference type="ARBA" id="ARBA00022679"/>
    </source>
</evidence>
<dbReference type="GO" id="GO:0000155">
    <property type="term" value="F:phosphorelay sensor kinase activity"/>
    <property type="evidence" value="ECO:0007669"/>
    <property type="project" value="InterPro"/>
</dbReference>
<dbReference type="PANTHER" id="PTHR45528:SF1">
    <property type="entry name" value="SENSOR HISTIDINE KINASE CPXA"/>
    <property type="match status" value="1"/>
</dbReference>
<evidence type="ECO:0000313" key="20">
    <source>
        <dbReference type="Proteomes" id="UP000187425"/>
    </source>
</evidence>
<dbReference type="InterPro" id="IPR036097">
    <property type="entry name" value="HisK_dim/P_sf"/>
</dbReference>
<dbReference type="CDD" id="cd00082">
    <property type="entry name" value="HisKA"/>
    <property type="match status" value="1"/>
</dbReference>
<dbReference type="SMART" id="SM00388">
    <property type="entry name" value="HisKA"/>
    <property type="match status" value="1"/>
</dbReference>
<dbReference type="InterPro" id="IPR003661">
    <property type="entry name" value="HisK_dim/P_dom"/>
</dbReference>
<keyword evidence="10" id="KW-0067">ATP-binding</keyword>
<dbReference type="PRINTS" id="PR00344">
    <property type="entry name" value="BCTRLSENSOR"/>
</dbReference>
<evidence type="ECO:0000256" key="11">
    <source>
        <dbReference type="ARBA" id="ARBA00022989"/>
    </source>
</evidence>
<evidence type="ECO:0000256" key="5">
    <source>
        <dbReference type="ARBA" id="ARBA00022553"/>
    </source>
</evidence>
<feature type="domain" description="HAMP" evidence="16">
    <location>
        <begin position="189"/>
        <end position="241"/>
    </location>
</feature>
<evidence type="ECO:0000313" key="17">
    <source>
        <dbReference type="EMBL" id="OMD50636.1"/>
    </source>
</evidence>
<keyword evidence="9" id="KW-0418">Kinase</keyword>
<evidence type="ECO:0000259" key="15">
    <source>
        <dbReference type="PROSITE" id="PS50109"/>
    </source>
</evidence>
<evidence type="ECO:0000313" key="19">
    <source>
        <dbReference type="Proteomes" id="UP000187313"/>
    </source>
</evidence>
<comment type="catalytic activity">
    <reaction evidence="1">
        <text>ATP + protein L-histidine = ADP + protein N-phospho-L-histidine.</text>
        <dbReference type="EC" id="2.7.13.3"/>
    </reaction>
</comment>
<dbReference type="CDD" id="cd00075">
    <property type="entry name" value="HATPase"/>
    <property type="match status" value="1"/>
</dbReference>
<dbReference type="PROSITE" id="PS50885">
    <property type="entry name" value="HAMP"/>
    <property type="match status" value="1"/>
</dbReference>
<dbReference type="AlphaFoldDB" id="A0A1R0ZHJ3"/>
<dbReference type="InterPro" id="IPR050398">
    <property type="entry name" value="HssS/ArlS-like"/>
</dbReference>
<keyword evidence="19" id="KW-1185">Reference proteome</keyword>
<dbReference type="InterPro" id="IPR004358">
    <property type="entry name" value="Sig_transdc_His_kin-like_C"/>
</dbReference>
<keyword evidence="8" id="KW-0547">Nucleotide-binding</keyword>
<evidence type="ECO:0000256" key="12">
    <source>
        <dbReference type="ARBA" id="ARBA00023012"/>
    </source>
</evidence>
<dbReference type="EMBL" id="MPTW01000006">
    <property type="protein sequence ID" value="OME70043.1"/>
    <property type="molecule type" value="Genomic_DNA"/>
</dbReference>
<dbReference type="OrthoDB" id="9786919at2"/>
<comment type="caution">
    <text evidence="18">The sequence shown here is derived from an EMBL/GenBank/DDBJ whole genome shotgun (WGS) entry which is preliminary data.</text>
</comment>
<gene>
    <name evidence="17" type="ORF">BSK51_16905</name>
    <name evidence="18" type="ORF">BSK65_14140</name>
</gene>
<dbReference type="InterPro" id="IPR003594">
    <property type="entry name" value="HATPase_dom"/>
</dbReference>
<evidence type="ECO:0000256" key="1">
    <source>
        <dbReference type="ARBA" id="ARBA00000085"/>
    </source>
</evidence>
<dbReference type="Pfam" id="PF02518">
    <property type="entry name" value="HATPase_c"/>
    <property type="match status" value="1"/>
</dbReference>
<reference evidence="18 20" key="1">
    <citation type="submission" date="2016-11" db="EMBL/GenBank/DDBJ databases">
        <title>Paenibacillus species isolates.</title>
        <authorList>
            <person name="Beno S.M."/>
        </authorList>
    </citation>
    <scope>NUCLEOTIDE SEQUENCE [LARGE SCALE GENOMIC DNA]</scope>
    <source>
        <strain evidence="18 20">FSL H7-0443</strain>
        <strain evidence="17 19">FSL R5-0923</strain>
    </source>
</reference>
<dbReference type="InterPro" id="IPR036890">
    <property type="entry name" value="HATPase_C_sf"/>
</dbReference>
<dbReference type="Gene3D" id="3.30.565.10">
    <property type="entry name" value="Histidine kinase-like ATPase, C-terminal domain"/>
    <property type="match status" value="1"/>
</dbReference>
<organism evidence="18 20">
    <name type="scientific">Paenibacillus odorifer</name>
    <dbReference type="NCBI Taxonomy" id="189426"/>
    <lineage>
        <taxon>Bacteria</taxon>
        <taxon>Bacillati</taxon>
        <taxon>Bacillota</taxon>
        <taxon>Bacilli</taxon>
        <taxon>Bacillales</taxon>
        <taxon>Paenibacillaceae</taxon>
        <taxon>Paenibacillus</taxon>
    </lineage>
</organism>
<dbReference type="GO" id="GO:0005524">
    <property type="term" value="F:ATP binding"/>
    <property type="evidence" value="ECO:0007669"/>
    <property type="project" value="UniProtKB-KW"/>
</dbReference>
<dbReference type="Proteomes" id="UP000187313">
    <property type="component" value="Unassembled WGS sequence"/>
</dbReference>
<keyword evidence="7 14" id="KW-0812">Transmembrane</keyword>
<dbReference type="Gene3D" id="1.10.287.130">
    <property type="match status" value="1"/>
</dbReference>
<keyword evidence="11 14" id="KW-1133">Transmembrane helix</keyword>
<dbReference type="EMBL" id="MPTD01000010">
    <property type="protein sequence ID" value="OMD50636.1"/>
    <property type="molecule type" value="Genomic_DNA"/>
</dbReference>
<proteinExistence type="predicted"/>
<dbReference type="SUPFAM" id="SSF47384">
    <property type="entry name" value="Homodimeric domain of signal transducing histidine kinase"/>
    <property type="match status" value="1"/>
</dbReference>
<evidence type="ECO:0000256" key="10">
    <source>
        <dbReference type="ARBA" id="ARBA00022840"/>
    </source>
</evidence>
<dbReference type="Gene3D" id="6.10.340.10">
    <property type="match status" value="1"/>
</dbReference>
<keyword evidence="5" id="KW-0597">Phosphoprotein</keyword>
<keyword evidence="6" id="KW-0808">Transferase</keyword>
<dbReference type="InterPro" id="IPR005467">
    <property type="entry name" value="His_kinase_dom"/>
</dbReference>
<accession>A0A1R0ZHJ3</accession>
<evidence type="ECO:0000256" key="14">
    <source>
        <dbReference type="SAM" id="Phobius"/>
    </source>
</evidence>
<dbReference type="PANTHER" id="PTHR45528">
    <property type="entry name" value="SENSOR HISTIDINE KINASE CPXA"/>
    <property type="match status" value="1"/>
</dbReference>
<dbReference type="GO" id="GO:0005886">
    <property type="term" value="C:plasma membrane"/>
    <property type="evidence" value="ECO:0007669"/>
    <property type="project" value="UniProtKB-SubCell"/>
</dbReference>
<dbReference type="FunFam" id="1.10.287.130:FF:000001">
    <property type="entry name" value="Two-component sensor histidine kinase"/>
    <property type="match status" value="1"/>
</dbReference>
<keyword evidence="12" id="KW-0902">Two-component regulatory system</keyword>
<evidence type="ECO:0000256" key="2">
    <source>
        <dbReference type="ARBA" id="ARBA00004651"/>
    </source>
</evidence>
<dbReference type="PROSITE" id="PS50109">
    <property type="entry name" value="HIS_KIN"/>
    <property type="match status" value="1"/>
</dbReference>
<keyword evidence="13 14" id="KW-0472">Membrane</keyword>
<evidence type="ECO:0000256" key="9">
    <source>
        <dbReference type="ARBA" id="ARBA00022777"/>
    </source>
</evidence>
<evidence type="ECO:0000256" key="3">
    <source>
        <dbReference type="ARBA" id="ARBA00012438"/>
    </source>
</evidence>
<evidence type="ECO:0000256" key="4">
    <source>
        <dbReference type="ARBA" id="ARBA00022475"/>
    </source>
</evidence>
<dbReference type="InterPro" id="IPR003660">
    <property type="entry name" value="HAMP_dom"/>
</dbReference>
<dbReference type="SUPFAM" id="SSF55874">
    <property type="entry name" value="ATPase domain of HSP90 chaperone/DNA topoisomerase II/histidine kinase"/>
    <property type="match status" value="1"/>
</dbReference>
<evidence type="ECO:0000256" key="8">
    <source>
        <dbReference type="ARBA" id="ARBA00022741"/>
    </source>
</evidence>
<keyword evidence="4" id="KW-1003">Cell membrane</keyword>
<evidence type="ECO:0000259" key="16">
    <source>
        <dbReference type="PROSITE" id="PS50885"/>
    </source>
</evidence>
<dbReference type="SMART" id="SM00387">
    <property type="entry name" value="HATPase_c"/>
    <property type="match status" value="1"/>
</dbReference>
<name>A0A1R0ZHJ3_9BACL</name>
<comment type="subcellular location">
    <subcellularLocation>
        <location evidence="2">Cell membrane</location>
        <topology evidence="2">Multi-pass membrane protein</topology>
    </subcellularLocation>
</comment>
<protein>
    <recommendedName>
        <fullName evidence="3">histidine kinase</fullName>
        <ecNumber evidence="3">2.7.13.3</ecNumber>
    </recommendedName>
</protein>
<evidence type="ECO:0000256" key="13">
    <source>
        <dbReference type="ARBA" id="ARBA00023136"/>
    </source>
</evidence>